<dbReference type="GO" id="GO:0000398">
    <property type="term" value="P:mRNA splicing, via spliceosome"/>
    <property type="evidence" value="ECO:0007669"/>
    <property type="project" value="InterPro"/>
</dbReference>
<evidence type="ECO:0000256" key="3">
    <source>
        <dbReference type="ARBA" id="ARBA00022737"/>
    </source>
</evidence>
<comment type="similarity">
    <text evidence="5">Belongs to the U2 small nuclear ribonucleoprotein A family.</text>
</comment>
<keyword evidence="2" id="KW-0433">Leucine-rich repeat</keyword>
<dbReference type="InterPro" id="IPR032675">
    <property type="entry name" value="LRR_dom_sf"/>
</dbReference>
<accession>A0A0G4HPE4</accession>
<evidence type="ECO:0000256" key="2">
    <source>
        <dbReference type="ARBA" id="ARBA00022614"/>
    </source>
</evidence>
<keyword evidence="3" id="KW-0677">Repeat</keyword>
<reference evidence="6" key="1">
    <citation type="submission" date="2014-11" db="EMBL/GenBank/DDBJ databases">
        <authorList>
            <person name="Otto D Thomas"/>
            <person name="Naeem Raeece"/>
        </authorList>
    </citation>
    <scope>NUCLEOTIDE SEQUENCE</scope>
</reference>
<protein>
    <recommendedName>
        <fullName evidence="7">U2A'/phosphoprotein 32 family A C-terminal domain-containing protein</fullName>
    </recommendedName>
</protein>
<comment type="subcellular location">
    <subcellularLocation>
        <location evidence="1">Nucleus</location>
    </subcellularLocation>
</comment>
<evidence type="ECO:0000256" key="1">
    <source>
        <dbReference type="ARBA" id="ARBA00004123"/>
    </source>
</evidence>
<organism evidence="6">
    <name type="scientific">Chromera velia CCMP2878</name>
    <dbReference type="NCBI Taxonomy" id="1169474"/>
    <lineage>
        <taxon>Eukaryota</taxon>
        <taxon>Sar</taxon>
        <taxon>Alveolata</taxon>
        <taxon>Colpodellida</taxon>
        <taxon>Chromeraceae</taxon>
        <taxon>Chromera</taxon>
    </lineage>
</organism>
<gene>
    <name evidence="6" type="ORF">Cvel_7793</name>
</gene>
<dbReference type="SUPFAM" id="SSF52058">
    <property type="entry name" value="L domain-like"/>
    <property type="match status" value="1"/>
</dbReference>
<dbReference type="PANTHER" id="PTHR10552:SF6">
    <property type="entry name" value="U2 SMALL NUCLEAR RIBONUCLEOPROTEIN A"/>
    <property type="match status" value="1"/>
</dbReference>
<evidence type="ECO:0008006" key="7">
    <source>
        <dbReference type="Google" id="ProtNLM"/>
    </source>
</evidence>
<dbReference type="GO" id="GO:0030620">
    <property type="term" value="F:U2 snRNA binding"/>
    <property type="evidence" value="ECO:0007669"/>
    <property type="project" value="InterPro"/>
</dbReference>
<dbReference type="PhylomeDB" id="A0A0G4HPE4"/>
<dbReference type="GO" id="GO:0005634">
    <property type="term" value="C:nucleus"/>
    <property type="evidence" value="ECO:0007669"/>
    <property type="project" value="UniProtKB-SubCell"/>
</dbReference>
<dbReference type="Gene3D" id="3.80.10.10">
    <property type="entry name" value="Ribonuclease Inhibitor"/>
    <property type="match status" value="1"/>
</dbReference>
<dbReference type="AlphaFoldDB" id="A0A0G4HPE4"/>
<evidence type="ECO:0000256" key="4">
    <source>
        <dbReference type="ARBA" id="ARBA00023242"/>
    </source>
</evidence>
<keyword evidence="4" id="KW-0539">Nucleus</keyword>
<evidence type="ECO:0000313" key="6">
    <source>
        <dbReference type="EMBL" id="CEM46155.1"/>
    </source>
</evidence>
<dbReference type="VEuPathDB" id="CryptoDB:Cvel_7793"/>
<dbReference type="PANTHER" id="PTHR10552">
    <property type="entry name" value="U2 SMALL NUCLEAR RIBONUCLEOPROTEIN A"/>
    <property type="match status" value="1"/>
</dbReference>
<evidence type="ECO:0000256" key="5">
    <source>
        <dbReference type="ARBA" id="ARBA00024196"/>
    </source>
</evidence>
<dbReference type="PROSITE" id="PS51450">
    <property type="entry name" value="LRR"/>
    <property type="match status" value="1"/>
</dbReference>
<name>A0A0G4HPE4_9ALVE</name>
<dbReference type="InterPro" id="IPR001611">
    <property type="entry name" value="Leu-rich_rpt"/>
</dbReference>
<dbReference type="InterPro" id="IPR044640">
    <property type="entry name" value="RU2A"/>
</dbReference>
<sequence length="283" mass="30946">MRITLNVLENAPQCWSPCRERTLILRGIKIPAIENLGTTNDFFECIDMSDNDIQRLGNLPPLKMLKTLILTNNRLNRIADDVMESVPNLVALVLSQNNLSTLGDLLPLKKAPRCFERISLVDNPVSKLEHFRPFLIHLVPSLRFINFQRVTLKEREEAKKLFEGEKPEVDIAKIAIPRSAQAPEPGIDADVNMGILNGSGGSGAAPSPMTNGTGPPPAPPLIAAARSLSQEDIDRIKKAIMEATTIEDVRRLERALQQGILPDDLKGGVKRARTEGGGAGTQG</sequence>
<dbReference type="Pfam" id="PF14580">
    <property type="entry name" value="LRR_9"/>
    <property type="match status" value="1"/>
</dbReference>
<proteinExistence type="inferred from homology"/>
<dbReference type="EMBL" id="CDMZ01003381">
    <property type="protein sequence ID" value="CEM46155.1"/>
    <property type="molecule type" value="Genomic_DNA"/>
</dbReference>